<dbReference type="Proteomes" id="UP001054945">
    <property type="component" value="Unassembled WGS sequence"/>
</dbReference>
<feature type="region of interest" description="Disordered" evidence="1">
    <location>
        <begin position="1"/>
        <end position="29"/>
    </location>
</feature>
<evidence type="ECO:0000256" key="1">
    <source>
        <dbReference type="SAM" id="MobiDB-lite"/>
    </source>
</evidence>
<name>A0AAV4SEF6_CAEEX</name>
<gene>
    <name evidence="2" type="ORF">CEXT_83081</name>
</gene>
<accession>A0AAV4SEF6</accession>
<comment type="caution">
    <text evidence="2">The sequence shown here is derived from an EMBL/GenBank/DDBJ whole genome shotgun (WGS) entry which is preliminary data.</text>
</comment>
<organism evidence="2 3">
    <name type="scientific">Caerostris extrusa</name>
    <name type="common">Bark spider</name>
    <name type="synonym">Caerostris bankana</name>
    <dbReference type="NCBI Taxonomy" id="172846"/>
    <lineage>
        <taxon>Eukaryota</taxon>
        <taxon>Metazoa</taxon>
        <taxon>Ecdysozoa</taxon>
        <taxon>Arthropoda</taxon>
        <taxon>Chelicerata</taxon>
        <taxon>Arachnida</taxon>
        <taxon>Araneae</taxon>
        <taxon>Araneomorphae</taxon>
        <taxon>Entelegynae</taxon>
        <taxon>Araneoidea</taxon>
        <taxon>Araneidae</taxon>
        <taxon>Caerostris</taxon>
    </lineage>
</organism>
<reference evidence="2 3" key="1">
    <citation type="submission" date="2021-06" db="EMBL/GenBank/DDBJ databases">
        <title>Caerostris extrusa draft genome.</title>
        <authorList>
            <person name="Kono N."/>
            <person name="Arakawa K."/>
        </authorList>
    </citation>
    <scope>NUCLEOTIDE SEQUENCE [LARGE SCALE GENOMIC DNA]</scope>
</reference>
<keyword evidence="3" id="KW-1185">Reference proteome</keyword>
<proteinExistence type="predicted"/>
<evidence type="ECO:0000313" key="3">
    <source>
        <dbReference type="Proteomes" id="UP001054945"/>
    </source>
</evidence>
<protein>
    <submittedName>
        <fullName evidence="2">Uncharacterized protein</fullName>
    </submittedName>
</protein>
<sequence>MIHGSRQRTVGANNKGPCVHSGSSPLTSTSVSATEWPWPWSPFARPIRAITCATLFPEVTLQSGRADASAVLAILSPNFECLANFGIDF</sequence>
<dbReference type="EMBL" id="BPLR01009393">
    <property type="protein sequence ID" value="GIY31566.1"/>
    <property type="molecule type" value="Genomic_DNA"/>
</dbReference>
<dbReference type="AlphaFoldDB" id="A0AAV4SEF6"/>
<evidence type="ECO:0000313" key="2">
    <source>
        <dbReference type="EMBL" id="GIY31566.1"/>
    </source>
</evidence>